<reference evidence="3 4" key="1">
    <citation type="journal article" date="2015" name="Nature">
        <title>rRNA introns, odd ribosomes, and small enigmatic genomes across a large radiation of phyla.</title>
        <authorList>
            <person name="Brown C.T."/>
            <person name="Hug L.A."/>
            <person name="Thomas B.C."/>
            <person name="Sharon I."/>
            <person name="Castelle C.J."/>
            <person name="Singh A."/>
            <person name="Wilkins M.J."/>
            <person name="Williams K.H."/>
            <person name="Banfield J.F."/>
        </authorList>
    </citation>
    <scope>NUCLEOTIDE SEQUENCE [LARGE SCALE GENOMIC DNA]</scope>
</reference>
<feature type="active site" description="Proton acceptor" evidence="2">
    <location>
        <position position="68"/>
    </location>
</feature>
<dbReference type="NCBIfam" id="NF004051">
    <property type="entry name" value="PRK05571.1"/>
    <property type="match status" value="1"/>
</dbReference>
<evidence type="ECO:0000313" key="4">
    <source>
        <dbReference type="Proteomes" id="UP000034108"/>
    </source>
</evidence>
<name>A0A0G0VCN5_9BACT</name>
<feature type="active site" description="Proton donor" evidence="2">
    <location>
        <position position="101"/>
    </location>
</feature>
<comment type="similarity">
    <text evidence="1">Belongs to the LacAB/RpiB family.</text>
</comment>
<dbReference type="STRING" id="1619048.UU49_C0016G0005"/>
<dbReference type="InterPro" id="IPR003500">
    <property type="entry name" value="RpiB_LacA_LacB"/>
</dbReference>
<proteinExistence type="inferred from homology"/>
<evidence type="ECO:0000256" key="1">
    <source>
        <dbReference type="ARBA" id="ARBA00008754"/>
    </source>
</evidence>
<evidence type="ECO:0000256" key="2">
    <source>
        <dbReference type="PIRSR" id="PIRSR005384-1"/>
    </source>
</evidence>
<organism evidence="3 4">
    <name type="scientific">Candidatus Magasanikbacteria bacterium GW2011_GWC2_41_17</name>
    <dbReference type="NCBI Taxonomy" id="1619048"/>
    <lineage>
        <taxon>Bacteria</taxon>
        <taxon>Candidatus Magasanikiibacteriota</taxon>
    </lineage>
</organism>
<dbReference type="GO" id="GO:0019316">
    <property type="term" value="P:D-allose catabolic process"/>
    <property type="evidence" value="ECO:0007669"/>
    <property type="project" value="TreeGrafter"/>
</dbReference>
<dbReference type="GO" id="GO:0004751">
    <property type="term" value="F:ribose-5-phosphate isomerase activity"/>
    <property type="evidence" value="ECO:0007669"/>
    <property type="project" value="TreeGrafter"/>
</dbReference>
<dbReference type="Pfam" id="PF02502">
    <property type="entry name" value="LacAB_rpiB"/>
    <property type="match status" value="1"/>
</dbReference>
<dbReference type="EMBL" id="LCAV01000016">
    <property type="protein sequence ID" value="KKR98619.1"/>
    <property type="molecule type" value="Genomic_DNA"/>
</dbReference>
<evidence type="ECO:0000313" key="3">
    <source>
        <dbReference type="EMBL" id="KKR98619.1"/>
    </source>
</evidence>
<dbReference type="Gene3D" id="3.40.1400.10">
    <property type="entry name" value="Sugar-phosphate isomerase, RpiB/LacA/LacB"/>
    <property type="match status" value="1"/>
</dbReference>
<protein>
    <submittedName>
        <fullName evidence="3">Galactose-6-phosphate isomerase, LacB subunit</fullName>
    </submittedName>
</protein>
<dbReference type="GO" id="GO:0009052">
    <property type="term" value="P:pentose-phosphate shunt, non-oxidative branch"/>
    <property type="evidence" value="ECO:0007669"/>
    <property type="project" value="TreeGrafter"/>
</dbReference>
<dbReference type="PATRIC" id="fig|1619048.3.peg.512"/>
<dbReference type="Proteomes" id="UP000034108">
    <property type="component" value="Unassembled WGS sequence"/>
</dbReference>
<dbReference type="PANTHER" id="PTHR30345:SF0">
    <property type="entry name" value="DNA DAMAGE-REPAIR_TOLERATION PROTEIN DRT102"/>
    <property type="match status" value="1"/>
</dbReference>
<sequence length="147" mass="16236">MPQTIYLGADHAGFELKEKIKDFLKLNEYLPDDLTPGPIDLKDDYPDAATKVTTKVLETADALGILICGSGNGICMAANKIKGIRAALGYNIQSAKKAREHLNANILCLAGGVLQPDYAQAITRHFLETPFSEDERHKRRIEKLEKI</sequence>
<accession>A0A0G0VCN5</accession>
<comment type="caution">
    <text evidence="3">The sequence shown here is derived from an EMBL/GenBank/DDBJ whole genome shotgun (WGS) entry which is preliminary data.</text>
</comment>
<dbReference type="InterPro" id="IPR036569">
    <property type="entry name" value="RpiB_LacA_LacB_sf"/>
</dbReference>
<dbReference type="PIRSF" id="PIRSF005384">
    <property type="entry name" value="RpiB_LacA_B"/>
    <property type="match status" value="1"/>
</dbReference>
<keyword evidence="3" id="KW-0413">Isomerase</keyword>
<gene>
    <name evidence="3" type="ORF">UU49_C0016G0005</name>
</gene>
<dbReference type="SUPFAM" id="SSF89623">
    <property type="entry name" value="Ribose/Galactose isomerase RpiB/AlsB"/>
    <property type="match status" value="1"/>
</dbReference>
<dbReference type="AlphaFoldDB" id="A0A0G0VCN5"/>
<dbReference type="NCBIfam" id="TIGR00689">
    <property type="entry name" value="rpiB_lacA_lacB"/>
    <property type="match status" value="1"/>
</dbReference>
<dbReference type="PANTHER" id="PTHR30345">
    <property type="entry name" value="RIBOSE-5-PHOSPHATE ISOMERASE B"/>
    <property type="match status" value="1"/>
</dbReference>